<dbReference type="Gramene" id="ERM93696">
    <property type="protein sequence ID" value="ERM93696"/>
    <property type="gene ID" value="AMTR_s00004p00211480"/>
</dbReference>
<feature type="non-terminal residue" evidence="2">
    <location>
        <position position="1"/>
    </location>
</feature>
<evidence type="ECO:0000256" key="1">
    <source>
        <dbReference type="SAM" id="MobiDB-lite"/>
    </source>
</evidence>
<accession>W1NE83</accession>
<dbReference type="AlphaFoldDB" id="W1NE83"/>
<reference evidence="3" key="1">
    <citation type="journal article" date="2013" name="Science">
        <title>The Amborella genome and the evolution of flowering plants.</title>
        <authorList>
            <consortium name="Amborella Genome Project"/>
        </authorList>
    </citation>
    <scope>NUCLEOTIDE SEQUENCE [LARGE SCALE GENOMIC DNA]</scope>
</reference>
<feature type="region of interest" description="Disordered" evidence="1">
    <location>
        <begin position="1"/>
        <end position="38"/>
    </location>
</feature>
<evidence type="ECO:0000313" key="3">
    <source>
        <dbReference type="Proteomes" id="UP000017836"/>
    </source>
</evidence>
<protein>
    <submittedName>
        <fullName evidence="2">Uncharacterized protein</fullName>
    </submittedName>
</protein>
<proteinExistence type="predicted"/>
<sequence>PSAETWRPRQNHPDCNAGAVPSASGHVNVLPSHPPAGAPIPSGQVFAATAVATLSCTVDPLQQPNGSFPSRLGKEVCVDEDPTHSPQPPALNEVAGPYRHTSLTFNSLSSASLLPSDTWPIKPTLGTLGPRTRDCPHPSAAFSLPF</sequence>
<dbReference type="Proteomes" id="UP000017836">
    <property type="component" value="Unassembled WGS sequence"/>
</dbReference>
<organism evidence="2 3">
    <name type="scientific">Amborella trichopoda</name>
    <dbReference type="NCBI Taxonomy" id="13333"/>
    <lineage>
        <taxon>Eukaryota</taxon>
        <taxon>Viridiplantae</taxon>
        <taxon>Streptophyta</taxon>
        <taxon>Embryophyta</taxon>
        <taxon>Tracheophyta</taxon>
        <taxon>Spermatophyta</taxon>
        <taxon>Magnoliopsida</taxon>
        <taxon>Amborellales</taxon>
        <taxon>Amborellaceae</taxon>
        <taxon>Amborella</taxon>
    </lineage>
</organism>
<dbReference type="HOGENOM" id="CLU_1782207_0_0_1"/>
<evidence type="ECO:0000313" key="2">
    <source>
        <dbReference type="EMBL" id="ERM93696.1"/>
    </source>
</evidence>
<keyword evidence="3" id="KW-1185">Reference proteome</keyword>
<gene>
    <name evidence="2" type="ORF">AMTR_s00004p00211480</name>
</gene>
<dbReference type="EMBL" id="KI397628">
    <property type="protein sequence ID" value="ERM93696.1"/>
    <property type="molecule type" value="Genomic_DNA"/>
</dbReference>
<name>W1NE83_AMBTC</name>